<keyword evidence="8" id="KW-0010">Activator</keyword>
<comment type="subcellular location">
    <subcellularLocation>
        <location evidence="1">Cytoplasm</location>
    </subcellularLocation>
</comment>
<dbReference type="Gene3D" id="3.40.50.2300">
    <property type="match status" value="1"/>
</dbReference>
<keyword evidence="9" id="KW-0804">Transcription</keyword>
<dbReference type="InterPro" id="IPR039420">
    <property type="entry name" value="WalR-like"/>
</dbReference>
<dbReference type="PANTHER" id="PTHR48111">
    <property type="entry name" value="REGULATOR OF RPOS"/>
    <property type="match status" value="1"/>
</dbReference>
<dbReference type="RefSeq" id="WP_099516585.1">
    <property type="nucleotide sequence ID" value="NZ_CP016808.1"/>
</dbReference>
<dbReference type="InterPro" id="IPR001789">
    <property type="entry name" value="Sig_transdc_resp-reg_receiver"/>
</dbReference>
<dbReference type="InterPro" id="IPR036388">
    <property type="entry name" value="WH-like_DNA-bd_sf"/>
</dbReference>
<reference evidence="16" key="1">
    <citation type="submission" date="2016-08" db="EMBL/GenBank/DDBJ databases">
        <title>Complete Genome Seqeunce of Paenibacillus sp. BIHB 4019 from tea rhizoplane.</title>
        <authorList>
            <person name="Thakur R."/>
            <person name="Swarnkar M.K."/>
            <person name="Gulati A."/>
        </authorList>
    </citation>
    <scope>NUCLEOTIDE SEQUENCE [LARGE SCALE GENOMIC DNA]</scope>
    <source>
        <strain evidence="16">BIHB4019</strain>
    </source>
</reference>
<evidence type="ECO:0000256" key="4">
    <source>
        <dbReference type="ARBA" id="ARBA00023012"/>
    </source>
</evidence>
<dbReference type="SMART" id="SM00448">
    <property type="entry name" value="REC"/>
    <property type="match status" value="1"/>
</dbReference>
<evidence type="ECO:0000256" key="2">
    <source>
        <dbReference type="ARBA" id="ARBA00022490"/>
    </source>
</evidence>
<evidence type="ECO:0000256" key="7">
    <source>
        <dbReference type="ARBA" id="ARBA00023125"/>
    </source>
</evidence>
<evidence type="ECO:0000256" key="6">
    <source>
        <dbReference type="ARBA" id="ARBA00023026"/>
    </source>
</evidence>
<name>A0A1B2DBS7_9BACL</name>
<dbReference type="InterPro" id="IPR011006">
    <property type="entry name" value="CheY-like_superfamily"/>
</dbReference>
<dbReference type="Pfam" id="PF00486">
    <property type="entry name" value="Trans_reg_C"/>
    <property type="match status" value="1"/>
</dbReference>
<organism evidence="16">
    <name type="scientific">Paenibacillus sp. BIHB 4019</name>
    <dbReference type="NCBI Taxonomy" id="1870819"/>
    <lineage>
        <taxon>Bacteria</taxon>
        <taxon>Bacillati</taxon>
        <taxon>Bacillota</taxon>
        <taxon>Bacilli</taxon>
        <taxon>Bacillales</taxon>
        <taxon>Paenibacillaceae</taxon>
        <taxon>Paenibacillus</taxon>
    </lineage>
</organism>
<dbReference type="CDD" id="cd17574">
    <property type="entry name" value="REC_OmpR"/>
    <property type="match status" value="1"/>
</dbReference>
<protein>
    <recommendedName>
        <fullName evidence="11">Heme response regulator HssR</fullName>
    </recommendedName>
</protein>
<feature type="modified residue" description="4-aspartylphosphate" evidence="12">
    <location>
        <position position="52"/>
    </location>
</feature>
<dbReference type="PROSITE" id="PS50110">
    <property type="entry name" value="RESPONSE_REGULATORY"/>
    <property type="match status" value="1"/>
</dbReference>
<evidence type="ECO:0000259" key="14">
    <source>
        <dbReference type="PROSITE" id="PS50110"/>
    </source>
</evidence>
<dbReference type="EMBL" id="CP016808">
    <property type="protein sequence ID" value="ANY65164.1"/>
    <property type="molecule type" value="Genomic_DNA"/>
</dbReference>
<evidence type="ECO:0000256" key="13">
    <source>
        <dbReference type="PROSITE-ProRule" id="PRU01091"/>
    </source>
</evidence>
<keyword evidence="3 12" id="KW-0597">Phosphoprotein</keyword>
<evidence type="ECO:0000256" key="12">
    <source>
        <dbReference type="PROSITE-ProRule" id="PRU00169"/>
    </source>
</evidence>
<proteinExistence type="predicted"/>
<dbReference type="InterPro" id="IPR016032">
    <property type="entry name" value="Sig_transdc_resp-reg_C-effctor"/>
</dbReference>
<dbReference type="SUPFAM" id="SSF46894">
    <property type="entry name" value="C-terminal effector domain of the bipartite response regulators"/>
    <property type="match status" value="1"/>
</dbReference>
<feature type="DNA-binding region" description="OmpR/PhoB-type" evidence="13">
    <location>
        <begin position="124"/>
        <end position="224"/>
    </location>
</feature>
<evidence type="ECO:0000256" key="9">
    <source>
        <dbReference type="ARBA" id="ARBA00023163"/>
    </source>
</evidence>
<evidence type="ECO:0000256" key="3">
    <source>
        <dbReference type="ARBA" id="ARBA00022553"/>
    </source>
</evidence>
<dbReference type="Gene3D" id="1.10.10.10">
    <property type="entry name" value="Winged helix-like DNA-binding domain superfamily/Winged helix DNA-binding domain"/>
    <property type="match status" value="1"/>
</dbReference>
<dbReference type="Gene3D" id="6.10.250.690">
    <property type="match status" value="1"/>
</dbReference>
<keyword evidence="2" id="KW-0963">Cytoplasm</keyword>
<dbReference type="GO" id="GO:0000156">
    <property type="term" value="F:phosphorelay response regulator activity"/>
    <property type="evidence" value="ECO:0007669"/>
    <property type="project" value="TreeGrafter"/>
</dbReference>
<gene>
    <name evidence="16" type="ORF">BBD42_00725</name>
</gene>
<evidence type="ECO:0000256" key="11">
    <source>
        <dbReference type="ARBA" id="ARBA00039976"/>
    </source>
</evidence>
<sequence>MTTILVVDDDPHIRQLLRLYLEDEGMDIIEQGNGADAWDYFCNQPVDLIILDIMMPKMDGWELCRRVREAGDKPIMMITAKGEAPERIKGFRLGTDDYMVKPFDPMELVMRVKALLKRYRISISQIVRLGQVTLDKTSYQIRYKDTGSSESIPLKEFELLFLLASYPGKLFKRDALIEQIWGYDYEGDERAVDTHVKRLRERFAAYDQDFKIVTIWGLGYRLEVYRD</sequence>
<dbReference type="FunFam" id="3.40.50.2300:FF:000001">
    <property type="entry name" value="DNA-binding response regulator PhoB"/>
    <property type="match status" value="1"/>
</dbReference>
<dbReference type="CDD" id="cd00383">
    <property type="entry name" value="trans_reg_C"/>
    <property type="match status" value="1"/>
</dbReference>
<evidence type="ECO:0000256" key="5">
    <source>
        <dbReference type="ARBA" id="ARBA00023015"/>
    </source>
</evidence>
<dbReference type="GO" id="GO:0032993">
    <property type="term" value="C:protein-DNA complex"/>
    <property type="evidence" value="ECO:0007669"/>
    <property type="project" value="TreeGrafter"/>
</dbReference>
<evidence type="ECO:0000256" key="10">
    <source>
        <dbReference type="ARBA" id="ARBA00037471"/>
    </source>
</evidence>
<dbReference type="SMART" id="SM00862">
    <property type="entry name" value="Trans_reg_C"/>
    <property type="match status" value="1"/>
</dbReference>
<dbReference type="InterPro" id="IPR001867">
    <property type="entry name" value="OmpR/PhoB-type_DNA-bd"/>
</dbReference>
<keyword evidence="7 13" id="KW-0238">DNA-binding</keyword>
<dbReference type="GO" id="GO:0000976">
    <property type="term" value="F:transcription cis-regulatory region binding"/>
    <property type="evidence" value="ECO:0007669"/>
    <property type="project" value="TreeGrafter"/>
</dbReference>
<evidence type="ECO:0000256" key="1">
    <source>
        <dbReference type="ARBA" id="ARBA00004496"/>
    </source>
</evidence>
<dbReference type="AlphaFoldDB" id="A0A1B2DBS7"/>
<accession>A0A1B2DBS7</accession>
<dbReference type="GO" id="GO:0005829">
    <property type="term" value="C:cytosol"/>
    <property type="evidence" value="ECO:0007669"/>
    <property type="project" value="TreeGrafter"/>
</dbReference>
<feature type="domain" description="OmpR/PhoB-type" evidence="15">
    <location>
        <begin position="124"/>
        <end position="224"/>
    </location>
</feature>
<evidence type="ECO:0000259" key="15">
    <source>
        <dbReference type="PROSITE" id="PS51755"/>
    </source>
</evidence>
<evidence type="ECO:0000313" key="16">
    <source>
        <dbReference type="EMBL" id="ANY65164.1"/>
    </source>
</evidence>
<dbReference type="PANTHER" id="PTHR48111:SF49">
    <property type="entry name" value="HEME RESPONSE REGULATOR HSSR"/>
    <property type="match status" value="1"/>
</dbReference>
<keyword evidence="5" id="KW-0805">Transcription regulation</keyword>
<dbReference type="SUPFAM" id="SSF52172">
    <property type="entry name" value="CheY-like"/>
    <property type="match status" value="1"/>
</dbReference>
<evidence type="ECO:0000256" key="8">
    <source>
        <dbReference type="ARBA" id="ARBA00023159"/>
    </source>
</evidence>
<keyword evidence="4" id="KW-0902">Two-component regulatory system</keyword>
<dbReference type="PROSITE" id="PS51755">
    <property type="entry name" value="OMPR_PHOB"/>
    <property type="match status" value="1"/>
</dbReference>
<keyword evidence="6" id="KW-0843">Virulence</keyword>
<comment type="function">
    <text evidence="10">Member of the two-component regulatory system HssS/HssR involved in intracellular heme homeostasis and tempering of staphylococcal virulence. Phosphorylated HssR binds to a direct repeat sequence within hrtAB promoter and activates the expression of hrtAB, an efflux pump, in response to extracellular heme, hemin, hemoglobin or blood.</text>
</comment>
<dbReference type="GO" id="GO:0006355">
    <property type="term" value="P:regulation of DNA-templated transcription"/>
    <property type="evidence" value="ECO:0007669"/>
    <property type="project" value="InterPro"/>
</dbReference>
<dbReference type="Pfam" id="PF00072">
    <property type="entry name" value="Response_reg"/>
    <property type="match status" value="1"/>
</dbReference>
<feature type="domain" description="Response regulatory" evidence="14">
    <location>
        <begin position="3"/>
        <end position="116"/>
    </location>
</feature>